<organism evidence="5 6">
    <name type="scientific">Aspergillus tanneri</name>
    <dbReference type="NCBI Taxonomy" id="1220188"/>
    <lineage>
        <taxon>Eukaryota</taxon>
        <taxon>Fungi</taxon>
        <taxon>Dikarya</taxon>
        <taxon>Ascomycota</taxon>
        <taxon>Pezizomycotina</taxon>
        <taxon>Eurotiomycetes</taxon>
        <taxon>Eurotiomycetidae</taxon>
        <taxon>Eurotiales</taxon>
        <taxon>Aspergillaceae</taxon>
        <taxon>Aspergillus</taxon>
        <taxon>Aspergillus subgen. Circumdati</taxon>
    </lineage>
</organism>
<feature type="coiled-coil region" evidence="1">
    <location>
        <begin position="32"/>
        <end position="129"/>
    </location>
</feature>
<dbReference type="EMBL" id="SOSA01000344">
    <property type="protein sequence ID" value="THC92314.1"/>
    <property type="molecule type" value="Genomic_DNA"/>
</dbReference>
<evidence type="ECO:0000313" key="5">
    <source>
        <dbReference type="EMBL" id="THC92314.1"/>
    </source>
</evidence>
<accession>A0A4V3UNS4</accession>
<dbReference type="AlphaFoldDB" id="A0A4V3UNS4"/>
<evidence type="ECO:0000313" key="7">
    <source>
        <dbReference type="Proteomes" id="UP000324241"/>
    </source>
</evidence>
<dbReference type="OrthoDB" id="4484529at2759"/>
<feature type="compositionally biased region" description="Low complexity" evidence="2">
    <location>
        <begin position="311"/>
        <end position="323"/>
    </location>
</feature>
<keyword evidence="3" id="KW-1133">Transmembrane helix</keyword>
<feature type="transmembrane region" description="Helical" evidence="3">
    <location>
        <begin position="529"/>
        <end position="546"/>
    </location>
</feature>
<feature type="compositionally biased region" description="Polar residues" evidence="2">
    <location>
        <begin position="17"/>
        <end position="27"/>
    </location>
</feature>
<keyword evidence="6" id="KW-1185">Reference proteome</keyword>
<dbReference type="VEuPathDB" id="FungiDB:EYZ11_008208"/>
<gene>
    <name evidence="4" type="ORF">ATNIH1004_010549</name>
    <name evidence="5" type="ORF">EYZ11_008208</name>
</gene>
<proteinExistence type="predicted"/>
<evidence type="ECO:0000256" key="2">
    <source>
        <dbReference type="SAM" id="MobiDB-lite"/>
    </source>
</evidence>
<feature type="compositionally biased region" description="Basic and acidic residues" evidence="2">
    <location>
        <begin position="1"/>
        <end position="11"/>
    </location>
</feature>
<comment type="caution">
    <text evidence="5">The sequence shown here is derived from an EMBL/GenBank/DDBJ whole genome shotgun (WGS) entry which is preliminary data.</text>
</comment>
<feature type="compositionally biased region" description="Polar residues" evidence="2">
    <location>
        <begin position="355"/>
        <end position="364"/>
    </location>
</feature>
<keyword evidence="1" id="KW-0175">Coiled coil</keyword>
<reference evidence="5 6" key="1">
    <citation type="submission" date="2019-03" db="EMBL/GenBank/DDBJ databases">
        <title>The genome sequence of a newly discovered highly antifungal drug resistant Aspergillus species, Aspergillus tanneri NIH 1004.</title>
        <authorList>
            <person name="Mounaud S."/>
            <person name="Singh I."/>
            <person name="Joardar V."/>
            <person name="Pakala S."/>
            <person name="Pakala S."/>
            <person name="Venepally P."/>
            <person name="Hoover J."/>
            <person name="Nierman W."/>
            <person name="Chung J."/>
            <person name="Losada L."/>
        </authorList>
    </citation>
    <scope>NUCLEOTIDE SEQUENCE [LARGE SCALE GENOMIC DNA]</scope>
    <source>
        <strain evidence="5 6">NIH1004</strain>
    </source>
</reference>
<feature type="compositionally biased region" description="Low complexity" evidence="2">
    <location>
        <begin position="343"/>
        <end position="354"/>
    </location>
</feature>
<protein>
    <submittedName>
        <fullName evidence="5">Uncharacterized protein</fullName>
    </submittedName>
</protein>
<evidence type="ECO:0000256" key="1">
    <source>
        <dbReference type="SAM" id="Coils"/>
    </source>
</evidence>
<dbReference type="RefSeq" id="XP_033423136.1">
    <property type="nucleotide sequence ID" value="XM_033575118.1"/>
</dbReference>
<dbReference type="GeneID" id="54333250"/>
<feature type="region of interest" description="Disordered" evidence="2">
    <location>
        <begin position="496"/>
        <end position="520"/>
    </location>
</feature>
<dbReference type="Proteomes" id="UP000324241">
    <property type="component" value="Unassembled WGS sequence"/>
</dbReference>
<reference evidence="4 7" key="2">
    <citation type="submission" date="2019-08" db="EMBL/GenBank/DDBJ databases">
        <title>The genome sequence of a newly discovered highly antifungal drug resistant Aspergillus species, Aspergillus tanneri NIH 1004.</title>
        <authorList>
            <person name="Mounaud S."/>
            <person name="Singh I."/>
            <person name="Joardar V."/>
            <person name="Pakala S."/>
            <person name="Pakala S."/>
            <person name="Venepally P."/>
            <person name="Chung J.K."/>
            <person name="Losada L."/>
            <person name="Nierman W.C."/>
        </authorList>
    </citation>
    <scope>NUCLEOTIDE SEQUENCE [LARGE SCALE GENOMIC DNA]</scope>
    <source>
        <strain evidence="4 7">NIH1004</strain>
    </source>
</reference>
<evidence type="ECO:0000313" key="4">
    <source>
        <dbReference type="EMBL" id="KAA8643775.1"/>
    </source>
</evidence>
<evidence type="ECO:0000256" key="3">
    <source>
        <dbReference type="SAM" id="Phobius"/>
    </source>
</evidence>
<keyword evidence="3" id="KW-0812">Transmembrane</keyword>
<keyword evidence="3" id="KW-0472">Membrane</keyword>
<evidence type="ECO:0000313" key="6">
    <source>
        <dbReference type="Proteomes" id="UP000308092"/>
    </source>
</evidence>
<feature type="region of interest" description="Disordered" evidence="2">
    <location>
        <begin position="1"/>
        <end position="27"/>
    </location>
</feature>
<dbReference type="EMBL" id="QUQM01000005">
    <property type="protein sequence ID" value="KAA8643775.1"/>
    <property type="molecule type" value="Genomic_DNA"/>
</dbReference>
<feature type="region of interest" description="Disordered" evidence="2">
    <location>
        <begin position="301"/>
        <end position="364"/>
    </location>
</feature>
<sequence>MSGSGPKDDQHAGGSNEPPTGQSRSQWLENVVVEQKKALADSKQQNEDLDAENQFLHSQIHILGEQYQHCQREIEKHNAQLLQVTEELRESQGKCDAHEVHIRTAEEANHELREHNKKQTAQMTQVQEKSDHLKVLLASRELEIAGIQKTLEDAQTLSDGYKQQVELFEKGNERLEDGVENLLKRQKTVQNVLHSRMARLQELAQNTEATYASYMEQRAKILGIKVYPKLLCPQGNSMTDSDPDNTPAWPGLATLDDEIGDLSSGLDGEGEGLLLAHGLERAPTGLSVSASDKGFDINIYRSVPRPDSPESPTATAISATSSRTARKWGIVGGSDSEEDVRTRSSVSVRTSGTSNPRPSTSQKISEIFGPSLQNAPSNANPFLRLDCVEQNGPRKRVRISSFKDEELVEEYDPFGIVVRGLGQLQLNDTENLDIDEPTRSGTSMKKGEKKSPEEPIQLTRSVRDSYTGPVYLPKPYGVGNTRMEIPKASWMNPIPPEKYKRPAEPAPAAIPEKPDSTEESAPQHSSYHLWWFIIVAILLLLLCVWLRGGSSGHNHPNWKGANKVPESVVHQMRGGLGKEARLRNILEYEMVIRSEIERMALG</sequence>
<dbReference type="Proteomes" id="UP000308092">
    <property type="component" value="Unassembled WGS sequence"/>
</dbReference>
<feature type="region of interest" description="Disordered" evidence="2">
    <location>
        <begin position="432"/>
        <end position="457"/>
    </location>
</feature>
<name>A0A4V3UNS4_9EURO</name>